<sequence length="63" mass="7363">MFVRLKYYELGAEKGYTMWVRSKKEVIEKLARVGASPKDVFYLAVKKKGDEDFKEYDPGVLLK</sequence>
<accession>Q9K735</accession>
<dbReference type="AlphaFoldDB" id="Q9K735"/>
<dbReference type="HOGENOM" id="CLU_2876393_0_0_9"/>
<reference evidence="1 2" key="1">
    <citation type="journal article" date="2000" name="Nucleic Acids Res.">
        <title>Complete genome sequence of the alkaliphilic bacterium Bacillus halodurans and genomic sequence comparison with Bacillus subtilis.</title>
        <authorList>
            <person name="Takami H."/>
            <person name="Nakasone K."/>
            <person name="Takaki Y."/>
            <person name="Maeno G."/>
            <person name="Sasaki R."/>
            <person name="Masui N."/>
            <person name="Fuji F."/>
            <person name="Hirama C."/>
            <person name="Nakamura Y."/>
            <person name="Ogasawara N."/>
            <person name="Kuhara S."/>
            <person name="Horikoshi K."/>
        </authorList>
    </citation>
    <scope>NUCLEOTIDE SEQUENCE [LARGE SCALE GENOMIC DNA]</scope>
    <source>
        <strain evidence="2">ATCC BAA-125 / DSM 18197 / FERM 7344 / JCM 9153 / C-125</strain>
    </source>
</reference>
<evidence type="ECO:0000313" key="2">
    <source>
        <dbReference type="Proteomes" id="UP000001258"/>
    </source>
</evidence>
<dbReference type="Proteomes" id="UP000001258">
    <property type="component" value="Chromosome"/>
</dbReference>
<dbReference type="STRING" id="272558.gene:10729451"/>
<dbReference type="EMBL" id="BA000004">
    <property type="protein sequence ID" value="BAB07257.1"/>
    <property type="molecule type" value="Genomic_DNA"/>
</dbReference>
<dbReference type="KEGG" id="bha:BH3538"/>
<evidence type="ECO:0000313" key="1">
    <source>
        <dbReference type="EMBL" id="BAB07257.1"/>
    </source>
</evidence>
<name>Q9K735_HALH5</name>
<gene>
    <name evidence="1" type="ordered locus">BH3538</name>
</gene>
<dbReference type="OrthoDB" id="9988259at2"/>
<proteinExistence type="predicted"/>
<organism evidence="1 2">
    <name type="scientific">Halalkalibacterium halodurans (strain ATCC BAA-125 / DSM 18197 / FERM 7344 / JCM 9153 / C-125)</name>
    <name type="common">Bacillus halodurans</name>
    <dbReference type="NCBI Taxonomy" id="272558"/>
    <lineage>
        <taxon>Bacteria</taxon>
        <taxon>Bacillati</taxon>
        <taxon>Bacillota</taxon>
        <taxon>Bacilli</taxon>
        <taxon>Bacillales</taxon>
        <taxon>Bacillaceae</taxon>
        <taxon>Halalkalibacterium (ex Joshi et al. 2022)</taxon>
    </lineage>
</organism>
<protein>
    <submittedName>
        <fullName evidence="1">BH3538 protein</fullName>
    </submittedName>
</protein>
<dbReference type="PIR" id="B84092">
    <property type="entry name" value="B84092"/>
</dbReference>
<keyword evidence="2" id="KW-1185">Reference proteome</keyword>